<comment type="similarity">
    <text evidence="1">Belongs to the isochorismatase family.</text>
</comment>
<accession>A0ABQ8V023</accession>
<reference evidence="9" key="1">
    <citation type="journal article" date="2022" name="bioRxiv">
        <title>Genomics of Preaxostyla Flagellates Illuminates Evolutionary Transitions and the Path Towards Mitochondrial Loss.</title>
        <authorList>
            <person name="Novak L.V.F."/>
            <person name="Treitli S.C."/>
            <person name="Pyrih J."/>
            <person name="Halakuc P."/>
            <person name="Pipaliya S.V."/>
            <person name="Vacek V."/>
            <person name="Brzon O."/>
            <person name="Soukal P."/>
            <person name="Eme L."/>
            <person name="Dacks J.B."/>
            <person name="Karnkowska A."/>
            <person name="Elias M."/>
            <person name="Hampl V."/>
        </authorList>
    </citation>
    <scope>NUCLEOTIDE SEQUENCE</scope>
    <source>
        <strain evidence="9">RCP-MX</strain>
    </source>
</reference>
<keyword evidence="4" id="KW-0378">Hydrolase</keyword>
<dbReference type="SUPFAM" id="SSF52499">
    <property type="entry name" value="Isochorismatase-like hydrolases"/>
    <property type="match status" value="1"/>
</dbReference>
<evidence type="ECO:0000256" key="1">
    <source>
        <dbReference type="ARBA" id="ARBA00006336"/>
    </source>
</evidence>
<dbReference type="PANTHER" id="PTHR11080:SF2">
    <property type="entry name" value="LD05707P"/>
    <property type="match status" value="1"/>
</dbReference>
<evidence type="ECO:0000256" key="4">
    <source>
        <dbReference type="ARBA" id="ARBA00022801"/>
    </source>
</evidence>
<dbReference type="EMBL" id="JAPMOS010000001">
    <property type="protein sequence ID" value="KAJ4462979.1"/>
    <property type="molecule type" value="Genomic_DNA"/>
</dbReference>
<dbReference type="InterPro" id="IPR036380">
    <property type="entry name" value="Isochorismatase-like_sf"/>
</dbReference>
<organism evidence="9 10">
    <name type="scientific">Paratrimastix pyriformis</name>
    <dbReference type="NCBI Taxonomy" id="342808"/>
    <lineage>
        <taxon>Eukaryota</taxon>
        <taxon>Metamonada</taxon>
        <taxon>Preaxostyla</taxon>
        <taxon>Paratrimastigidae</taxon>
        <taxon>Paratrimastix</taxon>
    </lineage>
</organism>
<comment type="pathway">
    <text evidence="5">Cofactor biosynthesis; nicotinate biosynthesis; nicotinate from nicotinamide: step 1/1.</text>
</comment>
<name>A0ABQ8V023_9EUKA</name>
<evidence type="ECO:0000256" key="3">
    <source>
        <dbReference type="ARBA" id="ARBA00022723"/>
    </source>
</evidence>
<proteinExistence type="inferred from homology"/>
<protein>
    <recommendedName>
        <fullName evidence="6">nicotinamidase</fullName>
        <ecNumber evidence="6">3.5.1.19</ecNumber>
    </recommendedName>
    <alternativeName>
        <fullName evidence="7">Nicotinamide deamidase</fullName>
    </alternativeName>
</protein>
<dbReference type="InterPro" id="IPR000868">
    <property type="entry name" value="Isochorismatase-like_dom"/>
</dbReference>
<evidence type="ECO:0000259" key="8">
    <source>
        <dbReference type="Pfam" id="PF00857"/>
    </source>
</evidence>
<evidence type="ECO:0000313" key="9">
    <source>
        <dbReference type="EMBL" id="KAJ4462979.1"/>
    </source>
</evidence>
<keyword evidence="2" id="KW-0662">Pyridine nucleotide biosynthesis</keyword>
<sequence length="207" mass="23146">MTQRRALLVIDVQYDFLAGGSLAVPAGNEIIPEINAFHERVPFDLVVFSMDWHPANHCSFVTNNPGATVFTPHQLPSGPQMMWPAHCVQNTHGAQLHADLRRKPEHMDVRKGQDPHVDSYSAFFDNNHAVKTPLDDILISHGITDVYVCGLATDYCVAYTSMDSRFLGYNTYMIEDLSRGISPACIEKAKREMQEKGVHVVQSADIH</sequence>
<dbReference type="InterPro" id="IPR052347">
    <property type="entry name" value="Isochorismatase_Nicotinamidase"/>
</dbReference>
<evidence type="ECO:0000256" key="7">
    <source>
        <dbReference type="ARBA" id="ARBA00043224"/>
    </source>
</evidence>
<gene>
    <name evidence="9" type="ORF">PAPYR_210</name>
</gene>
<evidence type="ECO:0000313" key="10">
    <source>
        <dbReference type="Proteomes" id="UP001141327"/>
    </source>
</evidence>
<dbReference type="Pfam" id="PF00857">
    <property type="entry name" value="Isochorismatase"/>
    <property type="match status" value="1"/>
</dbReference>
<comment type="caution">
    <text evidence="9">The sequence shown here is derived from an EMBL/GenBank/DDBJ whole genome shotgun (WGS) entry which is preliminary data.</text>
</comment>
<dbReference type="EC" id="3.5.1.19" evidence="6"/>
<dbReference type="Gene3D" id="3.40.50.850">
    <property type="entry name" value="Isochorismatase-like"/>
    <property type="match status" value="1"/>
</dbReference>
<dbReference type="NCBIfam" id="NF008623">
    <property type="entry name" value="PRK11609.1"/>
    <property type="match status" value="1"/>
</dbReference>
<evidence type="ECO:0000256" key="5">
    <source>
        <dbReference type="ARBA" id="ARBA00037900"/>
    </source>
</evidence>
<dbReference type="Proteomes" id="UP001141327">
    <property type="component" value="Unassembled WGS sequence"/>
</dbReference>
<dbReference type="CDD" id="cd01011">
    <property type="entry name" value="nicotinamidase"/>
    <property type="match status" value="1"/>
</dbReference>
<keyword evidence="3" id="KW-0479">Metal-binding</keyword>
<feature type="domain" description="Isochorismatase-like" evidence="8">
    <location>
        <begin position="6"/>
        <end position="205"/>
    </location>
</feature>
<evidence type="ECO:0000256" key="2">
    <source>
        <dbReference type="ARBA" id="ARBA00022642"/>
    </source>
</evidence>
<dbReference type="PANTHER" id="PTHR11080">
    <property type="entry name" value="PYRAZINAMIDASE/NICOTINAMIDASE"/>
    <property type="match status" value="1"/>
</dbReference>
<evidence type="ECO:0000256" key="6">
    <source>
        <dbReference type="ARBA" id="ARBA00039017"/>
    </source>
</evidence>
<keyword evidence="10" id="KW-1185">Reference proteome</keyword>